<evidence type="ECO:0008006" key="4">
    <source>
        <dbReference type="Google" id="ProtNLM"/>
    </source>
</evidence>
<dbReference type="AlphaFoldDB" id="A0A1F7XV71"/>
<organism evidence="2 3">
    <name type="scientific">Candidatus Woesebacteria bacterium RIFCSPHIGHO2_01_FULL_37_10</name>
    <dbReference type="NCBI Taxonomy" id="1802489"/>
    <lineage>
        <taxon>Bacteria</taxon>
        <taxon>Candidatus Woeseibacteriota</taxon>
    </lineage>
</organism>
<sequence length="118" mass="13116">MNSKFLLKLLLNFFTLLIVSYLVPGFYFEGIWATVVTAVVFGVVNTFVKPVLQILFLPLSIVTLGITAFLINVVLLWGVSFVVPGFEITNFMTAVIASIVLTLVSIFLNKLAEEKKEK</sequence>
<accession>A0A1F7XV71</accession>
<keyword evidence="1" id="KW-0472">Membrane</keyword>
<dbReference type="Proteomes" id="UP000178446">
    <property type="component" value="Unassembled WGS sequence"/>
</dbReference>
<feature type="transmembrane region" description="Helical" evidence="1">
    <location>
        <begin position="5"/>
        <end position="24"/>
    </location>
</feature>
<reference evidence="2 3" key="1">
    <citation type="journal article" date="2016" name="Nat. Commun.">
        <title>Thousands of microbial genomes shed light on interconnected biogeochemical processes in an aquifer system.</title>
        <authorList>
            <person name="Anantharaman K."/>
            <person name="Brown C.T."/>
            <person name="Hug L.A."/>
            <person name="Sharon I."/>
            <person name="Castelle C.J."/>
            <person name="Probst A.J."/>
            <person name="Thomas B.C."/>
            <person name="Singh A."/>
            <person name="Wilkins M.J."/>
            <person name="Karaoz U."/>
            <person name="Brodie E.L."/>
            <person name="Williams K.H."/>
            <person name="Hubbard S.S."/>
            <person name="Banfield J.F."/>
        </authorList>
    </citation>
    <scope>NUCLEOTIDE SEQUENCE [LARGE SCALE GENOMIC DNA]</scope>
</reference>
<proteinExistence type="predicted"/>
<dbReference type="PANTHER" id="PTHR37309">
    <property type="entry name" value="SLR0284 PROTEIN"/>
    <property type="match status" value="1"/>
</dbReference>
<dbReference type="EMBL" id="MGGB01000050">
    <property type="protein sequence ID" value="OGM18288.1"/>
    <property type="molecule type" value="Genomic_DNA"/>
</dbReference>
<feature type="transmembrane region" description="Helical" evidence="1">
    <location>
        <begin position="55"/>
        <end position="79"/>
    </location>
</feature>
<name>A0A1F7XV71_9BACT</name>
<feature type="transmembrane region" description="Helical" evidence="1">
    <location>
        <begin position="91"/>
        <end position="112"/>
    </location>
</feature>
<gene>
    <name evidence="2" type="ORF">A2685_02970</name>
</gene>
<dbReference type="Pfam" id="PF04020">
    <property type="entry name" value="Phage_holin_4_2"/>
    <property type="match status" value="1"/>
</dbReference>
<evidence type="ECO:0000256" key="1">
    <source>
        <dbReference type="SAM" id="Phobius"/>
    </source>
</evidence>
<evidence type="ECO:0000313" key="3">
    <source>
        <dbReference type="Proteomes" id="UP000178446"/>
    </source>
</evidence>
<dbReference type="PANTHER" id="PTHR37309:SF1">
    <property type="entry name" value="SLR0284 PROTEIN"/>
    <property type="match status" value="1"/>
</dbReference>
<evidence type="ECO:0000313" key="2">
    <source>
        <dbReference type="EMBL" id="OGM18288.1"/>
    </source>
</evidence>
<comment type="caution">
    <text evidence="2">The sequence shown here is derived from an EMBL/GenBank/DDBJ whole genome shotgun (WGS) entry which is preliminary data.</text>
</comment>
<feature type="transmembrane region" description="Helical" evidence="1">
    <location>
        <begin position="30"/>
        <end position="48"/>
    </location>
</feature>
<keyword evidence="1" id="KW-0812">Transmembrane</keyword>
<protein>
    <recommendedName>
        <fullName evidence="4">Phage holin family protein</fullName>
    </recommendedName>
</protein>
<keyword evidence="1" id="KW-1133">Transmembrane helix</keyword>
<dbReference type="InterPro" id="IPR007165">
    <property type="entry name" value="Phage_holin_4_2"/>
</dbReference>